<sequence length="211" mass="24021">MADERRYFKVLGKADNYQLVFPITPFPKFSASVDTITQKVYGIGEVDLGYNKNLIKCSVEGIFPHPNNGYDFILDDPHIPNFYVKQLQTWMDNQNDLMIEYYTKSERINALNCRIQSFECGEEDGTKNVQYSITFKEYKTIKLNNSSAIVDGMSVAKSYGSSSYFVGEGDTLISIATKLFGDSSKWSYLQNINNLSNPLSLELGQEIKLYK</sequence>
<gene>
    <name evidence="2" type="ORF">CBLFYP62_02584</name>
</gene>
<dbReference type="PROSITE" id="PS51782">
    <property type="entry name" value="LYSM"/>
    <property type="match status" value="1"/>
</dbReference>
<accession>A0A6N3FHZ6</accession>
<organism evidence="2">
    <name type="scientific">Clostridium butyricum</name>
    <dbReference type="NCBI Taxonomy" id="1492"/>
    <lineage>
        <taxon>Bacteria</taxon>
        <taxon>Bacillati</taxon>
        <taxon>Bacillota</taxon>
        <taxon>Clostridia</taxon>
        <taxon>Eubacteriales</taxon>
        <taxon>Clostridiaceae</taxon>
        <taxon>Clostridium</taxon>
    </lineage>
</organism>
<dbReference type="InterPro" id="IPR018392">
    <property type="entry name" value="LysM"/>
</dbReference>
<dbReference type="Pfam" id="PF01476">
    <property type="entry name" value="LysM"/>
    <property type="match status" value="1"/>
</dbReference>
<dbReference type="EMBL" id="CACRTU010000024">
    <property type="protein sequence ID" value="VYU51496.1"/>
    <property type="molecule type" value="Genomic_DNA"/>
</dbReference>
<name>A0A6N3FHZ6_CLOBU</name>
<reference evidence="2" key="1">
    <citation type="submission" date="2019-11" db="EMBL/GenBank/DDBJ databases">
        <authorList>
            <person name="Feng L."/>
        </authorList>
    </citation>
    <scope>NUCLEOTIDE SEQUENCE</scope>
    <source>
        <strain evidence="2">CButyricumLFYP62</strain>
    </source>
</reference>
<evidence type="ECO:0000313" key="2">
    <source>
        <dbReference type="EMBL" id="VYU51496.1"/>
    </source>
</evidence>
<protein>
    <recommendedName>
        <fullName evidence="1">LysM domain-containing protein</fullName>
    </recommendedName>
</protein>
<dbReference type="CDD" id="cd00118">
    <property type="entry name" value="LysM"/>
    <property type="match status" value="1"/>
</dbReference>
<dbReference type="Gene3D" id="3.10.350.10">
    <property type="entry name" value="LysM domain"/>
    <property type="match status" value="1"/>
</dbReference>
<dbReference type="RefSeq" id="WP_156736986.1">
    <property type="nucleotide sequence ID" value="NZ_CACRTU010000024.1"/>
</dbReference>
<evidence type="ECO:0000259" key="1">
    <source>
        <dbReference type="PROSITE" id="PS51782"/>
    </source>
</evidence>
<feature type="domain" description="LysM" evidence="1">
    <location>
        <begin position="162"/>
        <end position="209"/>
    </location>
</feature>
<proteinExistence type="predicted"/>
<dbReference type="AlphaFoldDB" id="A0A6N3FHZ6"/>
<dbReference type="SUPFAM" id="SSF54106">
    <property type="entry name" value="LysM domain"/>
    <property type="match status" value="1"/>
</dbReference>
<dbReference type="InterPro" id="IPR036779">
    <property type="entry name" value="LysM_dom_sf"/>
</dbReference>